<protein>
    <submittedName>
        <fullName evidence="1">Uncharacterized protein</fullName>
    </submittedName>
</protein>
<evidence type="ECO:0000313" key="1">
    <source>
        <dbReference type="EMBL" id="KAB0508509.1"/>
    </source>
</evidence>
<dbReference type="Proteomes" id="UP000434925">
    <property type="component" value="Unassembled WGS sequence"/>
</dbReference>
<dbReference type="AlphaFoldDB" id="A0A7V7TNS8"/>
<name>A0A7V7TNS8_9PSED</name>
<accession>A0A7V7TNS8</accession>
<gene>
    <name evidence="1" type="ORF">F7R14_02350</name>
</gene>
<proteinExistence type="predicted"/>
<comment type="caution">
    <text evidence="1">The sequence shown here is derived from an EMBL/GenBank/DDBJ whole genome shotgun (WGS) entry which is preliminary data.</text>
</comment>
<evidence type="ECO:0000313" key="2">
    <source>
        <dbReference type="Proteomes" id="UP000434925"/>
    </source>
</evidence>
<dbReference type="EMBL" id="VZPO01000001">
    <property type="protein sequence ID" value="KAB0508509.1"/>
    <property type="molecule type" value="Genomic_DNA"/>
</dbReference>
<reference evidence="1 2" key="1">
    <citation type="submission" date="2019-09" db="EMBL/GenBank/DDBJ databases">
        <title>Draft genome sequences of 48 bacterial type strains from the CCUG.</title>
        <authorList>
            <person name="Tunovic T."/>
            <person name="Pineiro-Iglesias B."/>
            <person name="Unosson C."/>
            <person name="Inganas E."/>
            <person name="Ohlen M."/>
            <person name="Cardew S."/>
            <person name="Jensie-Markopoulos S."/>
            <person name="Salva-Serra F."/>
            <person name="Jaen-Luchoro D."/>
            <person name="Karlsson R."/>
            <person name="Svensson-Stadler L."/>
            <person name="Chun J."/>
            <person name="Moore E."/>
        </authorList>
    </citation>
    <scope>NUCLEOTIDE SEQUENCE [LARGE SCALE GENOMIC DNA]</scope>
    <source>
        <strain evidence="1 2">CCUG 51522</strain>
    </source>
</reference>
<sequence length="76" mass="8126">MPITLQALFAPDRRALQFAIKTLIGGGLALRSVTCGGCSGQRNGYLVASAAYGSFSCTSIDVGQSRNRNARLHPWR</sequence>
<organism evidence="1 2">
    <name type="scientific">Pseudomonas lini</name>
    <dbReference type="NCBI Taxonomy" id="163011"/>
    <lineage>
        <taxon>Bacteria</taxon>
        <taxon>Pseudomonadati</taxon>
        <taxon>Pseudomonadota</taxon>
        <taxon>Gammaproteobacteria</taxon>
        <taxon>Pseudomonadales</taxon>
        <taxon>Pseudomonadaceae</taxon>
        <taxon>Pseudomonas</taxon>
    </lineage>
</organism>